<dbReference type="InterPro" id="IPR003656">
    <property type="entry name" value="Znf_BED"/>
</dbReference>
<reference evidence="6" key="2">
    <citation type="submission" date="2023-06" db="EMBL/GenBank/DDBJ databases">
        <authorList>
            <person name="Ma L."/>
            <person name="Liu K.-W."/>
            <person name="Li Z."/>
            <person name="Hsiao Y.-Y."/>
            <person name="Qi Y."/>
            <person name="Fu T."/>
            <person name="Tang G."/>
            <person name="Zhang D."/>
            <person name="Sun W.-H."/>
            <person name="Liu D.-K."/>
            <person name="Li Y."/>
            <person name="Chen G.-Z."/>
            <person name="Liu X.-D."/>
            <person name="Liao X.-Y."/>
            <person name="Jiang Y.-T."/>
            <person name="Yu X."/>
            <person name="Hao Y."/>
            <person name="Huang J."/>
            <person name="Zhao X.-W."/>
            <person name="Ke S."/>
            <person name="Chen Y.-Y."/>
            <person name="Wu W.-L."/>
            <person name="Hsu J.-L."/>
            <person name="Lin Y.-F."/>
            <person name="Huang M.-D."/>
            <person name="Li C.-Y."/>
            <person name="Huang L."/>
            <person name="Wang Z.-W."/>
            <person name="Zhao X."/>
            <person name="Zhong W.-Y."/>
            <person name="Peng D.-H."/>
            <person name="Ahmad S."/>
            <person name="Lan S."/>
            <person name="Zhang J.-S."/>
            <person name="Tsai W.-C."/>
            <person name="Van De Peer Y."/>
            <person name="Liu Z.-J."/>
        </authorList>
    </citation>
    <scope>NUCLEOTIDE SEQUENCE</scope>
    <source>
        <strain evidence="6">CP</strain>
        <tissue evidence="6">Leaves</tissue>
    </source>
</reference>
<feature type="domain" description="BED-type" evidence="5">
    <location>
        <begin position="4"/>
        <end position="58"/>
    </location>
</feature>
<dbReference type="GO" id="GO:0003677">
    <property type="term" value="F:DNA binding"/>
    <property type="evidence" value="ECO:0007669"/>
    <property type="project" value="InterPro"/>
</dbReference>
<keyword evidence="7" id="KW-1185">Reference proteome</keyword>
<organism evidence="6 7">
    <name type="scientific">Acorus calamus</name>
    <name type="common">Sweet flag</name>
    <dbReference type="NCBI Taxonomy" id="4465"/>
    <lineage>
        <taxon>Eukaryota</taxon>
        <taxon>Viridiplantae</taxon>
        <taxon>Streptophyta</taxon>
        <taxon>Embryophyta</taxon>
        <taxon>Tracheophyta</taxon>
        <taxon>Spermatophyta</taxon>
        <taxon>Magnoliopsida</taxon>
        <taxon>Liliopsida</taxon>
        <taxon>Acoraceae</taxon>
        <taxon>Acorus</taxon>
    </lineage>
</organism>
<name>A0AAV9CAZ4_ACOCL</name>
<dbReference type="GO" id="GO:0008270">
    <property type="term" value="F:zinc ion binding"/>
    <property type="evidence" value="ECO:0007669"/>
    <property type="project" value="UniProtKB-KW"/>
</dbReference>
<accession>A0AAV9CAZ4</accession>
<dbReference type="Pfam" id="PF02892">
    <property type="entry name" value="zf-BED"/>
    <property type="match status" value="1"/>
</dbReference>
<protein>
    <recommendedName>
        <fullName evidence="5">BED-type domain-containing protein</fullName>
    </recommendedName>
</protein>
<dbReference type="PANTHER" id="PTHR32166:SF123">
    <property type="entry name" value="BED-TYPE DOMAIN-CONTAINING PROTEIN"/>
    <property type="match status" value="1"/>
</dbReference>
<dbReference type="AlphaFoldDB" id="A0AAV9CAZ4"/>
<proteinExistence type="predicted"/>
<keyword evidence="2 4" id="KW-0863">Zinc-finger</keyword>
<dbReference type="Proteomes" id="UP001180020">
    <property type="component" value="Unassembled WGS sequence"/>
</dbReference>
<evidence type="ECO:0000256" key="2">
    <source>
        <dbReference type="ARBA" id="ARBA00022771"/>
    </source>
</evidence>
<evidence type="ECO:0000313" key="7">
    <source>
        <dbReference type="Proteomes" id="UP001180020"/>
    </source>
</evidence>
<evidence type="ECO:0000256" key="1">
    <source>
        <dbReference type="ARBA" id="ARBA00022723"/>
    </source>
</evidence>
<comment type="caution">
    <text evidence="6">The sequence shown here is derived from an EMBL/GenBank/DDBJ whole genome shotgun (WGS) entry which is preliminary data.</text>
</comment>
<evidence type="ECO:0000256" key="3">
    <source>
        <dbReference type="ARBA" id="ARBA00022833"/>
    </source>
</evidence>
<dbReference type="InterPro" id="IPR025521">
    <property type="entry name" value="Neprosin_propep"/>
</dbReference>
<evidence type="ECO:0000256" key="4">
    <source>
        <dbReference type="PROSITE-ProRule" id="PRU00027"/>
    </source>
</evidence>
<dbReference type="EMBL" id="JAUJYO010000020">
    <property type="protein sequence ID" value="KAK1285867.1"/>
    <property type="molecule type" value="Genomic_DNA"/>
</dbReference>
<dbReference type="PROSITE" id="PS50808">
    <property type="entry name" value="ZF_BED"/>
    <property type="match status" value="1"/>
</dbReference>
<dbReference type="Pfam" id="PF14365">
    <property type="entry name" value="Neprosin_AP"/>
    <property type="match status" value="1"/>
</dbReference>
<sequence>MMPRNRDPLWEHVELKDGKVACSFCRKTFNGGITRIRHHLAKSDSEGISKCPDVSAEVHEMARKVVQQMRNEKGKKEFISDDRMALTKSSSRSHTQLDPLSTQKSVKLKANMSFGSTYHLMYYDPKFKEMCAAIADAEQGYEPPSFEMDKTKILGDMETEVDGYVQSIKKSWEKFGCTLILDLCCEDDKSYLCLFAACPKGVVNLGSRKNHYMDDNEVILDFVSSVIDEMGPQNILQIILNDPHFCSVGVKVEQKETNFIEEANMEDKVMNRPVIKTIKSPDGDIIDCVDIYKQPAFDHPLLRNHTIQMGPLSYPKGFEPAKNTMKSKLHQPWHLNGTCPEGTIPIRRTQKSDLIRKSPGGHLGGRRPHDGHEYLHFIQLASRGGLPIIES</sequence>
<dbReference type="PANTHER" id="PTHR32166">
    <property type="entry name" value="OSJNBA0013A04.12 PROTEIN"/>
    <property type="match status" value="1"/>
</dbReference>
<keyword evidence="3" id="KW-0862">Zinc</keyword>
<evidence type="ECO:0000313" key="6">
    <source>
        <dbReference type="EMBL" id="KAK1285867.1"/>
    </source>
</evidence>
<dbReference type="Pfam" id="PF04937">
    <property type="entry name" value="DUF659"/>
    <property type="match status" value="1"/>
</dbReference>
<evidence type="ECO:0000259" key="5">
    <source>
        <dbReference type="PROSITE" id="PS50808"/>
    </source>
</evidence>
<keyword evidence="1" id="KW-0479">Metal-binding</keyword>
<gene>
    <name evidence="6" type="ORF">QJS10_CPB20g00481</name>
</gene>
<dbReference type="InterPro" id="IPR007021">
    <property type="entry name" value="DUF659"/>
</dbReference>
<reference evidence="6" key="1">
    <citation type="journal article" date="2023" name="Nat. Commun.">
        <title>Diploid and tetraploid genomes of Acorus and the evolution of monocots.</title>
        <authorList>
            <person name="Ma L."/>
            <person name="Liu K.W."/>
            <person name="Li Z."/>
            <person name="Hsiao Y.Y."/>
            <person name="Qi Y."/>
            <person name="Fu T."/>
            <person name="Tang G.D."/>
            <person name="Zhang D."/>
            <person name="Sun W.H."/>
            <person name="Liu D.K."/>
            <person name="Li Y."/>
            <person name="Chen G.Z."/>
            <person name="Liu X.D."/>
            <person name="Liao X.Y."/>
            <person name="Jiang Y.T."/>
            <person name="Yu X."/>
            <person name="Hao Y."/>
            <person name="Huang J."/>
            <person name="Zhao X.W."/>
            <person name="Ke S."/>
            <person name="Chen Y.Y."/>
            <person name="Wu W.L."/>
            <person name="Hsu J.L."/>
            <person name="Lin Y.F."/>
            <person name="Huang M.D."/>
            <person name="Li C.Y."/>
            <person name="Huang L."/>
            <person name="Wang Z.W."/>
            <person name="Zhao X."/>
            <person name="Zhong W.Y."/>
            <person name="Peng D.H."/>
            <person name="Ahmad S."/>
            <person name="Lan S."/>
            <person name="Zhang J.S."/>
            <person name="Tsai W.C."/>
            <person name="Van de Peer Y."/>
            <person name="Liu Z.J."/>
        </authorList>
    </citation>
    <scope>NUCLEOTIDE SEQUENCE</scope>
    <source>
        <tissue evidence="6">Leaves</tissue>
    </source>
</reference>